<accession>A0AAE7EBF6</accession>
<dbReference type="EMBL" id="CP053832">
    <property type="protein sequence ID" value="QKF85085.1"/>
    <property type="molecule type" value="Genomic_DNA"/>
</dbReference>
<protein>
    <submittedName>
        <fullName evidence="1">Uncharacterized protein</fullName>
    </submittedName>
</protein>
<name>A0AAE7EBF6_9BACT</name>
<gene>
    <name evidence="1" type="ORF">CURT_1657</name>
</gene>
<dbReference type="GeneID" id="77176566"/>
<dbReference type="Proteomes" id="UP000509722">
    <property type="component" value="Chromosome"/>
</dbReference>
<organism evidence="1 2">
    <name type="scientific">Campylobacter ureolyticus</name>
    <dbReference type="NCBI Taxonomy" id="827"/>
    <lineage>
        <taxon>Bacteria</taxon>
        <taxon>Pseudomonadati</taxon>
        <taxon>Campylobacterota</taxon>
        <taxon>Epsilonproteobacteria</taxon>
        <taxon>Campylobacterales</taxon>
        <taxon>Campylobacteraceae</taxon>
        <taxon>Campylobacter</taxon>
    </lineage>
</organism>
<dbReference type="AlphaFoldDB" id="A0AAE7EBF6"/>
<sequence length="624" mass="69228">MNFKIFLNFFVSIFLLFLPLSSYSDILPDKNSPIANQPTILKTPNNAIQKDTKLSNANANFSKNRSSSKIKQTVLSSITGDKVNIDVQQNTNLKGSLIAAGEYKTIIDEDGSKKTIFIDNKNLNLKTGSLTFSNLKNSNYSKKTSLGVGVNVALNKDDKNKPNDQKTNNTNLNSKITSATYSNNKDLTYNSSKTLATIGKGNLIVSNIDISNLNKDELDNFQSNKTDNLSNLDDLVRLNKDTNQINKDLYNTNINSNIDASIDTRLFNKEGRKEIKDDYNKATAITKAIDLILSTKNSKTRDVFNYIREYVQRYETDKKAEFERNLRLIDNPNISVLDKQNAAKNIIDIIDLDIKFANFEEYNGGKFNSDDPNSLYINASSVRNSSEFLTALKHELQHYKDNINDSFIPKDILQNEFATKHSLNLLDMSKKALNINGYNIDNYNFNVNSNDYIIKQNTDYFYSLDQSKSDDWIMQAIGGIIGAGSNIYTQYKRNGDSLSFSNINWTELGINTAASAWSGGATSLGGSIAKGGAASAVTETYNQVKYNKNRVDTKEIITKGAIGGVTGLTIGVSGNIGKNIIKNKGVIGKPVDYDLKTFKYEFEGAAGVGGAITPNYIVKDKDEK</sequence>
<reference evidence="1 2" key="1">
    <citation type="submission" date="2020-05" db="EMBL/GenBank/DDBJ databases">
        <title>Complete genome sequencing of Campylobacter and Arcobacter type strains.</title>
        <authorList>
            <person name="Miller W.G."/>
            <person name="Yee E."/>
        </authorList>
    </citation>
    <scope>NUCLEOTIDE SEQUENCE [LARGE SCALE GENOMIC DNA]</scope>
    <source>
        <strain evidence="1 2">LMG 6451</strain>
    </source>
</reference>
<evidence type="ECO:0000313" key="1">
    <source>
        <dbReference type="EMBL" id="QKF85085.1"/>
    </source>
</evidence>
<proteinExistence type="predicted"/>
<evidence type="ECO:0000313" key="2">
    <source>
        <dbReference type="Proteomes" id="UP000509722"/>
    </source>
</evidence>
<dbReference type="RefSeq" id="WP_115651874.1">
    <property type="nucleotide sequence ID" value="NZ_CP053832.1"/>
</dbReference>